<dbReference type="InterPro" id="IPR027417">
    <property type="entry name" value="P-loop_NTPase"/>
</dbReference>
<dbReference type="InterPro" id="IPR003959">
    <property type="entry name" value="ATPase_AAA_core"/>
</dbReference>
<comment type="caution">
    <text evidence="2">The sequence shown here is derived from an EMBL/GenBank/DDBJ whole genome shotgun (WGS) entry which is preliminary data.</text>
</comment>
<reference evidence="2 3" key="1">
    <citation type="submission" date="2019-05" db="EMBL/GenBank/DDBJ databases">
        <title>Nesterenkonia sp. GY074 isolated from the Southern Atlantic Ocean.</title>
        <authorList>
            <person name="Zhang G."/>
        </authorList>
    </citation>
    <scope>NUCLEOTIDE SEQUENCE [LARGE SCALE GENOMIC DNA]</scope>
    <source>
        <strain evidence="2 3">GY074</strain>
    </source>
</reference>
<dbReference type="Proteomes" id="UP000310458">
    <property type="component" value="Unassembled WGS sequence"/>
</dbReference>
<protein>
    <recommendedName>
        <fullName evidence="1">ATPase AAA-type core domain-containing protein</fullName>
    </recommendedName>
</protein>
<evidence type="ECO:0000313" key="2">
    <source>
        <dbReference type="EMBL" id="TLP96550.1"/>
    </source>
</evidence>
<dbReference type="EMBL" id="VAVZ01000022">
    <property type="protein sequence ID" value="TLP96550.1"/>
    <property type="molecule type" value="Genomic_DNA"/>
</dbReference>
<keyword evidence="3" id="KW-1185">Reference proteome</keyword>
<sequence length="121" mass="13159">MLSADVSASGLRILSFSLRRPFSSPHLVWSPSEEMSRLFGLALALSRSFSLLLLDEPERPLDTERVEELIQKVESLANEGATVIAATHRAEIIDRACVVDCLPTALRALAGGCVVVVTLWV</sequence>
<evidence type="ECO:0000259" key="1">
    <source>
        <dbReference type="Pfam" id="PF13304"/>
    </source>
</evidence>
<dbReference type="GO" id="GO:0016887">
    <property type="term" value="F:ATP hydrolysis activity"/>
    <property type="evidence" value="ECO:0007669"/>
    <property type="project" value="InterPro"/>
</dbReference>
<name>A0A5R9BBE3_9MICC</name>
<dbReference type="CDD" id="cd00267">
    <property type="entry name" value="ABC_ATPase"/>
    <property type="match status" value="1"/>
</dbReference>
<organism evidence="2 3">
    <name type="scientific">Nesterenkonia salmonea</name>
    <dbReference type="NCBI Taxonomy" id="1804987"/>
    <lineage>
        <taxon>Bacteria</taxon>
        <taxon>Bacillati</taxon>
        <taxon>Actinomycetota</taxon>
        <taxon>Actinomycetes</taxon>
        <taxon>Micrococcales</taxon>
        <taxon>Micrococcaceae</taxon>
        <taxon>Nesterenkonia</taxon>
    </lineage>
</organism>
<dbReference type="AlphaFoldDB" id="A0A5R9BBE3"/>
<feature type="domain" description="ATPase AAA-type core" evidence="1">
    <location>
        <begin position="10"/>
        <end position="94"/>
    </location>
</feature>
<evidence type="ECO:0000313" key="3">
    <source>
        <dbReference type="Proteomes" id="UP000310458"/>
    </source>
</evidence>
<accession>A0A5R9BBE3</accession>
<dbReference type="Gene3D" id="3.40.50.300">
    <property type="entry name" value="P-loop containing nucleotide triphosphate hydrolases"/>
    <property type="match status" value="1"/>
</dbReference>
<dbReference type="SUPFAM" id="SSF52540">
    <property type="entry name" value="P-loop containing nucleoside triphosphate hydrolases"/>
    <property type="match status" value="1"/>
</dbReference>
<dbReference type="OrthoDB" id="6198786at2"/>
<gene>
    <name evidence="2" type="ORF">FEF26_08830</name>
</gene>
<dbReference type="GO" id="GO:0005524">
    <property type="term" value="F:ATP binding"/>
    <property type="evidence" value="ECO:0007669"/>
    <property type="project" value="InterPro"/>
</dbReference>
<proteinExistence type="predicted"/>
<dbReference type="Pfam" id="PF13304">
    <property type="entry name" value="AAA_21"/>
    <property type="match status" value="1"/>
</dbReference>